<feature type="region of interest" description="Disordered" evidence="1">
    <location>
        <begin position="85"/>
        <end position="109"/>
    </location>
</feature>
<evidence type="ECO:0000313" key="3">
    <source>
        <dbReference type="Proteomes" id="UP000243579"/>
    </source>
</evidence>
<dbReference type="Proteomes" id="UP000243579">
    <property type="component" value="Unassembled WGS sequence"/>
</dbReference>
<evidence type="ECO:0000256" key="1">
    <source>
        <dbReference type="SAM" id="MobiDB-lite"/>
    </source>
</evidence>
<dbReference type="OrthoDB" id="10495025at2759"/>
<gene>
    <name evidence="2" type="ORF">ACHHYP_20070</name>
</gene>
<accession>A0A1V9ZT54</accession>
<dbReference type="EMBL" id="JNBR01000013">
    <property type="protein sequence ID" value="OQS01202.1"/>
    <property type="molecule type" value="Genomic_DNA"/>
</dbReference>
<name>A0A1V9ZT54_ACHHY</name>
<protein>
    <submittedName>
        <fullName evidence="2">Uncharacterized protein</fullName>
    </submittedName>
</protein>
<sequence>MASTTLSRHHCLERAPQSFVYDCFTLLTTRLIFQDNGIEAFYNTVRQERVNPLREQEPASSQLYQLVLSLLQERCRAMIAETRNPPQAEIPRLPEPQRRSVPTQTGPPDEMTLHLINTKYIAFMQHLSQRGRTLASARAGNPSAQFEQRVEHLLHETMCQLFANPKMILVVRDIMLNKLQEPV</sequence>
<keyword evidence="3" id="KW-1185">Reference proteome</keyword>
<reference evidence="2 3" key="1">
    <citation type="journal article" date="2014" name="Genome Biol. Evol.">
        <title>The secreted proteins of Achlya hypogyna and Thraustotheca clavata identify the ancestral oomycete secretome and reveal gene acquisitions by horizontal gene transfer.</title>
        <authorList>
            <person name="Misner I."/>
            <person name="Blouin N."/>
            <person name="Leonard G."/>
            <person name="Richards T.A."/>
            <person name="Lane C.E."/>
        </authorList>
    </citation>
    <scope>NUCLEOTIDE SEQUENCE [LARGE SCALE GENOMIC DNA]</scope>
    <source>
        <strain evidence="2 3">ATCC 48635</strain>
    </source>
</reference>
<organism evidence="2 3">
    <name type="scientific">Achlya hypogyna</name>
    <name type="common">Oomycete</name>
    <name type="synonym">Protoachlya hypogyna</name>
    <dbReference type="NCBI Taxonomy" id="1202772"/>
    <lineage>
        <taxon>Eukaryota</taxon>
        <taxon>Sar</taxon>
        <taxon>Stramenopiles</taxon>
        <taxon>Oomycota</taxon>
        <taxon>Saprolegniomycetes</taxon>
        <taxon>Saprolegniales</taxon>
        <taxon>Achlyaceae</taxon>
        <taxon>Achlya</taxon>
    </lineage>
</organism>
<dbReference type="AlphaFoldDB" id="A0A1V9ZT54"/>
<comment type="caution">
    <text evidence="2">The sequence shown here is derived from an EMBL/GenBank/DDBJ whole genome shotgun (WGS) entry which is preliminary data.</text>
</comment>
<proteinExistence type="predicted"/>
<evidence type="ECO:0000313" key="2">
    <source>
        <dbReference type="EMBL" id="OQS01202.1"/>
    </source>
</evidence>